<keyword evidence="3" id="KW-0597">Phosphoprotein</keyword>
<feature type="transmembrane region" description="Helical" evidence="9">
    <location>
        <begin position="77"/>
        <end position="99"/>
    </location>
</feature>
<dbReference type="GO" id="GO:0016020">
    <property type="term" value="C:membrane"/>
    <property type="evidence" value="ECO:0007669"/>
    <property type="project" value="InterPro"/>
</dbReference>
<dbReference type="PANTHER" id="PTHR24421">
    <property type="entry name" value="NITRATE/NITRITE SENSOR PROTEIN NARX-RELATED"/>
    <property type="match status" value="1"/>
</dbReference>
<evidence type="ECO:0000259" key="10">
    <source>
        <dbReference type="Pfam" id="PF02518"/>
    </source>
</evidence>
<keyword evidence="13" id="KW-1185">Reference proteome</keyword>
<evidence type="ECO:0000256" key="5">
    <source>
        <dbReference type="ARBA" id="ARBA00022741"/>
    </source>
</evidence>
<dbReference type="GO" id="GO:0005524">
    <property type="term" value="F:ATP binding"/>
    <property type="evidence" value="ECO:0007669"/>
    <property type="project" value="UniProtKB-KW"/>
</dbReference>
<dbReference type="EMBL" id="JAJOMB010000009">
    <property type="protein sequence ID" value="MCD5312824.1"/>
    <property type="molecule type" value="Genomic_DNA"/>
</dbReference>
<comment type="catalytic activity">
    <reaction evidence="1">
        <text>ATP + protein L-histidine = ADP + protein N-phospho-L-histidine.</text>
        <dbReference type="EC" id="2.7.13.3"/>
    </reaction>
</comment>
<dbReference type="Proteomes" id="UP001138997">
    <property type="component" value="Unassembled WGS sequence"/>
</dbReference>
<evidence type="ECO:0000256" key="7">
    <source>
        <dbReference type="ARBA" id="ARBA00022840"/>
    </source>
</evidence>
<dbReference type="CDD" id="cd16917">
    <property type="entry name" value="HATPase_UhpB-NarQ-NarX-like"/>
    <property type="match status" value="1"/>
</dbReference>
<evidence type="ECO:0000259" key="11">
    <source>
        <dbReference type="Pfam" id="PF07730"/>
    </source>
</evidence>
<feature type="transmembrane region" description="Helical" evidence="9">
    <location>
        <begin position="105"/>
        <end position="126"/>
    </location>
</feature>
<evidence type="ECO:0000313" key="13">
    <source>
        <dbReference type="Proteomes" id="UP001138997"/>
    </source>
</evidence>
<dbReference type="SUPFAM" id="SSF55874">
    <property type="entry name" value="ATPase domain of HSP90 chaperone/DNA topoisomerase II/histidine kinase"/>
    <property type="match status" value="1"/>
</dbReference>
<evidence type="ECO:0000256" key="1">
    <source>
        <dbReference type="ARBA" id="ARBA00000085"/>
    </source>
</evidence>
<dbReference type="RefSeq" id="WP_231443441.1">
    <property type="nucleotide sequence ID" value="NZ_JAJOMB010000009.1"/>
</dbReference>
<dbReference type="InterPro" id="IPR036890">
    <property type="entry name" value="HATPase_C_sf"/>
</dbReference>
<protein>
    <recommendedName>
        <fullName evidence="2">histidine kinase</fullName>
        <ecNumber evidence="2">2.7.13.3</ecNumber>
    </recommendedName>
</protein>
<evidence type="ECO:0000256" key="2">
    <source>
        <dbReference type="ARBA" id="ARBA00012438"/>
    </source>
</evidence>
<organism evidence="12 13">
    <name type="scientific">Kineosporia babensis</name>
    <dbReference type="NCBI Taxonomy" id="499548"/>
    <lineage>
        <taxon>Bacteria</taxon>
        <taxon>Bacillati</taxon>
        <taxon>Actinomycetota</taxon>
        <taxon>Actinomycetes</taxon>
        <taxon>Kineosporiales</taxon>
        <taxon>Kineosporiaceae</taxon>
        <taxon>Kineosporia</taxon>
    </lineage>
</organism>
<feature type="domain" description="Signal transduction histidine kinase subgroup 3 dimerisation and phosphoacceptor" evidence="11">
    <location>
        <begin position="191"/>
        <end position="272"/>
    </location>
</feature>
<dbReference type="InterPro" id="IPR011712">
    <property type="entry name" value="Sig_transdc_His_kin_sub3_dim/P"/>
</dbReference>
<reference evidence="12" key="1">
    <citation type="submission" date="2021-11" db="EMBL/GenBank/DDBJ databases">
        <title>Streptomyces corallinus and Kineosporia corallina sp. nov., two new coral-derived marine actinobacteria.</title>
        <authorList>
            <person name="Buangrab K."/>
            <person name="Sutthacheep M."/>
            <person name="Yeemin T."/>
            <person name="Harunari E."/>
            <person name="Igarashi Y."/>
            <person name="Sripreechasak P."/>
            <person name="Kanchanasin P."/>
            <person name="Tanasupawat S."/>
            <person name="Phongsopitanun W."/>
        </authorList>
    </citation>
    <scope>NUCLEOTIDE SEQUENCE</scope>
    <source>
        <strain evidence="12">JCM 31032</strain>
    </source>
</reference>
<dbReference type="AlphaFoldDB" id="A0A9X1NFB3"/>
<keyword evidence="4" id="KW-0808">Transferase</keyword>
<dbReference type="Gene3D" id="3.30.565.10">
    <property type="entry name" value="Histidine kinase-like ATPase, C-terminal domain"/>
    <property type="match status" value="1"/>
</dbReference>
<name>A0A9X1NFB3_9ACTN</name>
<dbReference type="PANTHER" id="PTHR24421:SF10">
    <property type="entry name" value="NITRATE_NITRITE SENSOR PROTEIN NARQ"/>
    <property type="match status" value="1"/>
</dbReference>
<evidence type="ECO:0000256" key="8">
    <source>
        <dbReference type="ARBA" id="ARBA00023012"/>
    </source>
</evidence>
<dbReference type="GO" id="GO:0000155">
    <property type="term" value="F:phosphorelay sensor kinase activity"/>
    <property type="evidence" value="ECO:0007669"/>
    <property type="project" value="InterPro"/>
</dbReference>
<keyword evidence="8" id="KW-0902">Two-component regulatory system</keyword>
<dbReference type="Gene3D" id="1.20.5.1930">
    <property type="match status" value="1"/>
</dbReference>
<evidence type="ECO:0000313" key="12">
    <source>
        <dbReference type="EMBL" id="MCD5312824.1"/>
    </source>
</evidence>
<dbReference type="InterPro" id="IPR003594">
    <property type="entry name" value="HATPase_dom"/>
</dbReference>
<feature type="transmembrane region" description="Helical" evidence="9">
    <location>
        <begin position="138"/>
        <end position="160"/>
    </location>
</feature>
<dbReference type="EC" id="2.7.13.3" evidence="2"/>
<dbReference type="GO" id="GO:0046983">
    <property type="term" value="F:protein dimerization activity"/>
    <property type="evidence" value="ECO:0007669"/>
    <property type="project" value="InterPro"/>
</dbReference>
<feature type="transmembrane region" description="Helical" evidence="9">
    <location>
        <begin position="51"/>
        <end position="70"/>
    </location>
</feature>
<sequence>MRAALAVRAARRAGWQRLTYEVGLALFCGLGTAFFHLLLTYDPPQDPLAEAVAYAVLGFGVSVLLVPLRLIRPLTALMICGLLAIPMGGVSLALVPLSASVGYRAWQAGPIVVAYLTVLVGCVGGIHRVSGLPLLTSFLVGLMEFSAFVLLPGAIAAMAAQRRVLVMTMHQRNLELHTERKLAVGQAQTRERNRIAAELHDSLGHRLTLLSLYAGGLAQASPPLEVGGDASSAGNALAQVNDAQRQQALGLLRDTSAQAMGELRQILKILHQDSAEDAGGRSLSEVEDTVASAQGTGTRVELVRAGEPRPLNLLAEHAGYRVVQEGLTNALKHAAGAAIRVEVRYEDDALFVEVRNGAGRPYEGQSTGQGLAGLAERVRLAGGVLSSGPMPGGGFRIGAILPYDAEVPGTAAPEPEGDFPEQIARNTRRQQIGGVAVVASIVLSLGSCIGSIAAPYPPEIVTQETFDAVSLGEDEAEVREWLPDTAFTYTSRLDMDCEEFVAEDDVEPKAADASVVHFEFCFKDGKLVGKEALDRFD</sequence>
<proteinExistence type="predicted"/>
<gene>
    <name evidence="12" type="ORF">LR394_18105</name>
</gene>
<feature type="transmembrane region" description="Helical" evidence="9">
    <location>
        <begin position="20"/>
        <end position="39"/>
    </location>
</feature>
<accession>A0A9X1NFB3</accession>
<keyword evidence="9" id="KW-1133">Transmembrane helix</keyword>
<dbReference type="InterPro" id="IPR050482">
    <property type="entry name" value="Sensor_HK_TwoCompSys"/>
</dbReference>
<comment type="caution">
    <text evidence="12">The sequence shown here is derived from an EMBL/GenBank/DDBJ whole genome shotgun (WGS) entry which is preliminary data.</text>
</comment>
<evidence type="ECO:0000256" key="3">
    <source>
        <dbReference type="ARBA" id="ARBA00022553"/>
    </source>
</evidence>
<keyword evidence="9" id="KW-0812">Transmembrane</keyword>
<dbReference type="Pfam" id="PF02518">
    <property type="entry name" value="HATPase_c"/>
    <property type="match status" value="1"/>
</dbReference>
<evidence type="ECO:0000256" key="4">
    <source>
        <dbReference type="ARBA" id="ARBA00022679"/>
    </source>
</evidence>
<keyword evidence="7" id="KW-0067">ATP-binding</keyword>
<feature type="domain" description="Histidine kinase/HSP90-like ATPase" evidence="10">
    <location>
        <begin position="320"/>
        <end position="403"/>
    </location>
</feature>
<evidence type="ECO:0000256" key="9">
    <source>
        <dbReference type="SAM" id="Phobius"/>
    </source>
</evidence>
<dbReference type="Pfam" id="PF07730">
    <property type="entry name" value="HisKA_3"/>
    <property type="match status" value="1"/>
</dbReference>
<keyword evidence="6 12" id="KW-0418">Kinase</keyword>
<keyword evidence="5" id="KW-0547">Nucleotide-binding</keyword>
<keyword evidence="9" id="KW-0472">Membrane</keyword>
<evidence type="ECO:0000256" key="6">
    <source>
        <dbReference type="ARBA" id="ARBA00022777"/>
    </source>
</evidence>